<evidence type="ECO:0000256" key="1">
    <source>
        <dbReference type="SAM" id="MobiDB-lite"/>
    </source>
</evidence>
<protein>
    <recommendedName>
        <fullName evidence="2">NADAR domain-containing protein</fullName>
    </recommendedName>
</protein>
<dbReference type="OrthoDB" id="206452at2759"/>
<evidence type="ECO:0000313" key="4">
    <source>
        <dbReference type="Proteomes" id="UP001140091"/>
    </source>
</evidence>
<feature type="compositionally biased region" description="Polar residues" evidence="1">
    <location>
        <begin position="1"/>
        <end position="24"/>
    </location>
</feature>
<feature type="non-terminal residue" evidence="3">
    <location>
        <position position="262"/>
    </location>
</feature>
<keyword evidence="4" id="KW-1185">Reference proteome</keyword>
<dbReference type="Pfam" id="PF08719">
    <property type="entry name" value="NADAR"/>
    <property type="match status" value="1"/>
</dbReference>
<feature type="compositionally biased region" description="Low complexity" evidence="1">
    <location>
        <begin position="81"/>
        <end position="92"/>
    </location>
</feature>
<dbReference type="Proteomes" id="UP001140091">
    <property type="component" value="Unassembled WGS sequence"/>
</dbReference>
<feature type="domain" description="NADAR" evidence="2">
    <location>
        <begin position="185"/>
        <end position="255"/>
    </location>
</feature>
<reference evidence="3" key="1">
    <citation type="submission" date="2022-06" db="EMBL/GenBank/DDBJ databases">
        <title>Genome Sequence of Candolleomyces eurysporus.</title>
        <authorList>
            <person name="Buettner E."/>
        </authorList>
    </citation>
    <scope>NUCLEOTIDE SEQUENCE</scope>
    <source>
        <strain evidence="3">VTCC 930004</strain>
    </source>
</reference>
<sequence>MEAQHSNQGQKTSPLLQASVSANASEPYDLKRYQTPLPDSPPQVWNPLAELELLAQPSQIKKEQEAQSLGLSSTEATFTVEGSAGSEPGAAGHEQPMSEQISATRDDVLGPTSLEEQSLTFNSRQLWSPFRALSMDTVPVAHGGLQYFSALHLFKEHLAENPTIATEFKARDGAHDIHGPLPTGHWDSCQDFLTMLEEALALSFEQDDHLKQVLLSTGGRPLKYSDPSDAFWGIRENGTGCNEYGRCLMRVRQKFQEISCLA</sequence>
<dbReference type="AlphaFoldDB" id="A0A9W8JGW3"/>
<dbReference type="InterPro" id="IPR012816">
    <property type="entry name" value="NADAR"/>
</dbReference>
<gene>
    <name evidence="3" type="ORF">H1R20_g2833</name>
</gene>
<comment type="caution">
    <text evidence="3">The sequence shown here is derived from an EMBL/GenBank/DDBJ whole genome shotgun (WGS) entry which is preliminary data.</text>
</comment>
<dbReference type="SUPFAM" id="SSF143990">
    <property type="entry name" value="YbiA-like"/>
    <property type="match status" value="1"/>
</dbReference>
<name>A0A9W8JGW3_9AGAR</name>
<dbReference type="EMBL" id="JANBPK010000721">
    <property type="protein sequence ID" value="KAJ2934272.1"/>
    <property type="molecule type" value="Genomic_DNA"/>
</dbReference>
<dbReference type="CDD" id="cd15457">
    <property type="entry name" value="NADAR"/>
    <property type="match status" value="1"/>
</dbReference>
<dbReference type="InterPro" id="IPR037238">
    <property type="entry name" value="YbiA-like_sf"/>
</dbReference>
<accession>A0A9W8JGW3</accession>
<organism evidence="3 4">
    <name type="scientific">Candolleomyces eurysporus</name>
    <dbReference type="NCBI Taxonomy" id="2828524"/>
    <lineage>
        <taxon>Eukaryota</taxon>
        <taxon>Fungi</taxon>
        <taxon>Dikarya</taxon>
        <taxon>Basidiomycota</taxon>
        <taxon>Agaricomycotina</taxon>
        <taxon>Agaricomycetes</taxon>
        <taxon>Agaricomycetidae</taxon>
        <taxon>Agaricales</taxon>
        <taxon>Agaricineae</taxon>
        <taxon>Psathyrellaceae</taxon>
        <taxon>Candolleomyces</taxon>
    </lineage>
</organism>
<evidence type="ECO:0000313" key="3">
    <source>
        <dbReference type="EMBL" id="KAJ2934272.1"/>
    </source>
</evidence>
<dbReference type="Gene3D" id="1.10.357.40">
    <property type="entry name" value="YbiA-like"/>
    <property type="match status" value="1"/>
</dbReference>
<feature type="region of interest" description="Disordered" evidence="1">
    <location>
        <begin position="1"/>
        <end position="44"/>
    </location>
</feature>
<proteinExistence type="predicted"/>
<feature type="region of interest" description="Disordered" evidence="1">
    <location>
        <begin position="81"/>
        <end position="101"/>
    </location>
</feature>
<evidence type="ECO:0000259" key="2">
    <source>
        <dbReference type="Pfam" id="PF08719"/>
    </source>
</evidence>